<gene>
    <name evidence="2" type="ORF">EYB53_005575</name>
</gene>
<dbReference type="InterPro" id="IPR035396">
    <property type="entry name" value="Bac_rhamnosid6H"/>
</dbReference>
<dbReference type="Gene3D" id="2.60.120.260">
    <property type="entry name" value="Galactose-binding domain-like"/>
    <property type="match status" value="2"/>
</dbReference>
<dbReference type="RefSeq" id="WP_135477228.1">
    <property type="nucleotide sequence ID" value="NZ_SIJK02000007.1"/>
</dbReference>
<dbReference type="PANTHER" id="PTHR34987">
    <property type="entry name" value="C, PUTATIVE (AFU_ORTHOLOGUE AFUA_3G02880)-RELATED"/>
    <property type="match status" value="1"/>
</dbReference>
<dbReference type="InterPro" id="IPR012341">
    <property type="entry name" value="6hp_glycosidase-like_sf"/>
</dbReference>
<dbReference type="Gene3D" id="1.50.10.10">
    <property type="match status" value="1"/>
</dbReference>
<dbReference type="EMBL" id="SIJK02000007">
    <property type="protein sequence ID" value="MBP1465170.1"/>
    <property type="molecule type" value="Genomic_DNA"/>
</dbReference>
<organism evidence="2 3">
    <name type="scientific">Candidatus Chloroploca mongolica</name>
    <dbReference type="NCBI Taxonomy" id="2528176"/>
    <lineage>
        <taxon>Bacteria</taxon>
        <taxon>Bacillati</taxon>
        <taxon>Chloroflexota</taxon>
        <taxon>Chloroflexia</taxon>
        <taxon>Chloroflexales</taxon>
        <taxon>Chloroflexineae</taxon>
        <taxon>Oscillochloridaceae</taxon>
        <taxon>Candidatus Chloroploca</taxon>
    </lineage>
</organism>
<reference evidence="2 3" key="1">
    <citation type="submission" date="2021-03" db="EMBL/GenBank/DDBJ databases">
        <authorList>
            <person name="Grouzdev D.S."/>
        </authorList>
    </citation>
    <scope>NUCLEOTIDE SEQUENCE [LARGE SCALE GENOMIC DNA]</scope>
    <source>
        <strain evidence="2 3">M50-1</strain>
    </source>
</reference>
<feature type="domain" description="Alpha-L-rhamnosidase six-hairpin glycosidase" evidence="1">
    <location>
        <begin position="506"/>
        <end position="837"/>
    </location>
</feature>
<evidence type="ECO:0000313" key="2">
    <source>
        <dbReference type="EMBL" id="MBP1465170.1"/>
    </source>
</evidence>
<keyword evidence="3" id="KW-1185">Reference proteome</keyword>
<name>A0ABS4D6X8_9CHLR</name>
<dbReference type="Gene3D" id="2.60.420.10">
    <property type="entry name" value="Maltose phosphorylase, domain 3"/>
    <property type="match status" value="1"/>
</dbReference>
<dbReference type="Pfam" id="PF17389">
    <property type="entry name" value="Bac_rhamnosid6H"/>
    <property type="match status" value="1"/>
</dbReference>
<evidence type="ECO:0000259" key="1">
    <source>
        <dbReference type="Pfam" id="PF17389"/>
    </source>
</evidence>
<evidence type="ECO:0000313" key="3">
    <source>
        <dbReference type="Proteomes" id="UP001193081"/>
    </source>
</evidence>
<sequence>MHYQILRLTFWLLLLGGLALALILAPRAILAQDGRSHPFVVYLPHVTQADAFTYIPKLWSHTEPPARHEVTLLRCTLHLPTPLNQAELQVFADTRYQAWVNGVVAGRGPARFSHMRREYDRLPLSNLPAGSLVLAVQAQWAPNLRRSESVDPHVQMRLVTPGFTQVLTPEQCRAWRSTAWNPHPAHVHAWGILGPSEQLDLRLLPVAWQAPVFDDRTWSPAVLRPGPGATTIYQPRSIAQLVDVPITARVHTAGYLAPGLRVGALPPQNDGSAQYRFTLTQTTPITLMMLTNPGYTQPPSSVNLNAVPLVWSPVPNAPPDLRQSQTQLGPGQHLLQVNGLNPGDEPWAFAISQAATQLTPPPTQTGHAGRRLLLADLVPAEGVVAIRPGAQLDLLFQQGPAYVVLDLGRTIHGRLVAEVEGPAGTVVDLGWDERLWNNVRPLPHPGSLHPEWNQVDTWVLAEGIHTLTTLDARAGRYVLIAVWGEEPVTLRHVQVYEERYPVTLQGSFTSSNARLDQIWMLGPTTLYPSMQDAYADPWRERGQWWGDAHIADRVNQVTFGETALLRRGLQQIADSVTDGPPTAFAPNGTEFLLDYGMLWIQSAYEYGTLTGDWAFVASLYPRMVTFMHFLAANEDPQTNLLDLSRIDSPIRIAYFDSISYWDRMGQSTAINAFYYRALHNMAAINQALGRDDEAERWQARAIALRTRINQLLYRPAEGRYMAGLLNGTLTPATPQAQSAALTFGLPPDGTTDRVTDAMLEMLGTPQQPRVQVLGLYYVLEGLGQAGRIDDGLDVIERFFGFMLDRGATTWWENLGADQTYRASLSHAWGGSPTWFLSTYALGAQQLDQGRWRVDLHHSRLTEMHGTIPLAEGLLSVHRVVNPCQEMTVTLTAPVGTTGVVRLPDAAHIVSLSLDDHVIWARDTAATSTSVTLVDTALEIALDGGSYQLHTHRHCDRAVP</sequence>
<dbReference type="InterPro" id="IPR008928">
    <property type="entry name" value="6-hairpin_glycosidase_sf"/>
</dbReference>
<protein>
    <submittedName>
        <fullName evidence="2">Family 78 glycoside hydrolase catalytic domain</fullName>
    </submittedName>
</protein>
<dbReference type="GO" id="GO:0016787">
    <property type="term" value="F:hydrolase activity"/>
    <property type="evidence" value="ECO:0007669"/>
    <property type="project" value="UniProtKB-KW"/>
</dbReference>
<comment type="caution">
    <text evidence="2">The sequence shown here is derived from an EMBL/GenBank/DDBJ whole genome shotgun (WGS) entry which is preliminary data.</text>
</comment>
<accession>A0ABS4D6X8</accession>
<keyword evidence="2" id="KW-0378">Hydrolase</keyword>
<proteinExistence type="predicted"/>
<dbReference type="Proteomes" id="UP001193081">
    <property type="component" value="Unassembled WGS sequence"/>
</dbReference>
<dbReference type="PANTHER" id="PTHR34987:SF4">
    <property type="entry name" value="ALPHA-L-RHAMNOSIDASE C-TERMINAL DOMAIN-CONTAINING PROTEIN"/>
    <property type="match status" value="1"/>
</dbReference>
<dbReference type="SUPFAM" id="SSF48208">
    <property type="entry name" value="Six-hairpin glycosidases"/>
    <property type="match status" value="1"/>
</dbReference>